<gene>
    <name evidence="3" type="ORF">rosmuc_02482</name>
</gene>
<evidence type="ECO:0000256" key="1">
    <source>
        <dbReference type="SAM" id="MobiDB-lite"/>
    </source>
</evidence>
<dbReference type="AlphaFoldDB" id="A0A0A0HKL6"/>
<evidence type="ECO:0000259" key="2">
    <source>
        <dbReference type="Pfam" id="PF08885"/>
    </source>
</evidence>
<dbReference type="PATRIC" id="fig|1288298.3.peg.2495"/>
<evidence type="ECO:0000313" key="4">
    <source>
        <dbReference type="Proteomes" id="UP000030021"/>
    </source>
</evidence>
<feature type="region of interest" description="Disordered" evidence="1">
    <location>
        <begin position="1"/>
        <end position="31"/>
    </location>
</feature>
<feature type="domain" description="GSCFA" evidence="2">
    <location>
        <begin position="71"/>
        <end position="332"/>
    </location>
</feature>
<dbReference type="HOGENOM" id="CLU_440663_0_0_5"/>
<feature type="compositionally biased region" description="Basic and acidic residues" evidence="1">
    <location>
        <begin position="1"/>
        <end position="13"/>
    </location>
</feature>
<comment type="caution">
    <text evidence="3">The sequence shown here is derived from an EMBL/GenBank/DDBJ whole genome shotgun (WGS) entry which is preliminary data.</text>
</comment>
<name>A0A0A0HKL6_9RHOB</name>
<evidence type="ECO:0000313" key="3">
    <source>
        <dbReference type="EMBL" id="KGM87745.1"/>
    </source>
</evidence>
<dbReference type="Proteomes" id="UP000030021">
    <property type="component" value="Unassembled WGS sequence"/>
</dbReference>
<proteinExistence type="predicted"/>
<accession>A0A0A0HKL6</accession>
<dbReference type="InterPro" id="IPR014982">
    <property type="entry name" value="GSCFA"/>
</dbReference>
<organism evidence="3 4">
    <name type="scientific">Roseovarius mucosus DSM 17069</name>
    <dbReference type="NCBI Taxonomy" id="1288298"/>
    <lineage>
        <taxon>Bacteria</taxon>
        <taxon>Pseudomonadati</taxon>
        <taxon>Pseudomonadota</taxon>
        <taxon>Alphaproteobacteria</taxon>
        <taxon>Rhodobacterales</taxon>
        <taxon>Roseobacteraceae</taxon>
        <taxon>Roseovarius</taxon>
    </lineage>
</organism>
<dbReference type="Pfam" id="PF08885">
    <property type="entry name" value="GSCFA"/>
    <property type="match status" value="1"/>
</dbReference>
<protein>
    <submittedName>
        <fullName evidence="3">GSCFA family</fullName>
    </submittedName>
</protein>
<sequence length="622" mass="68190">MRRIFERLRKPEKPAQTPPAPPPAARTQIGQNPYDALPADRFWRSGVQQSDPAVMPGIHSPKFLITADDTIVTMGSCFAQHIANWLRARNFNVPFYDTTDHIRAKSFSANYGNVYTVRQAVQLVQEARGMWRCSEPAWPVDGGFVDPLRPAQFNTPFPSEARLQAARTDHLKAVHTALSQLDVLVFTLGLTEAWRVIACGSILPMAPGVIAGQIDDNRHEFVNFRYNEVLADLCALHEGILALRGGRAFRMLLTVSPVPLTATASQNHVLSASTYSKSVLRAVAGDFCADHPFADYFPSFELVNNPAAKSAHFEDNLRSVKPDAVAMVMSCFERLCLQSAEDSGVTSAGIGDVDCEDALLDAFATPAVISGKVDNTPLLVVGNSHLAGARTHAEGNPFGQAVQFAMLNFLKPDPFATIKQRRFREFSFRAGLDDKFADFTAKDARTLIIVGCGFMGDGIVRVHGELRAGAPGCDGRKISPTMPIVSSVTDALVKTYAKSAGAIVQYARKIEEFCDFDQVFWIASPDMTEAVARFRLGDEFVDSAAFPHHRAAYLAAFQKALGTAGKVRFVCHPTDSLSEASGFSKNVYAAHRNIWDIHCNASYFDAAFEQVWRELRATPAPR</sequence>
<dbReference type="eggNOG" id="COG0455">
    <property type="taxonomic scope" value="Bacteria"/>
</dbReference>
<dbReference type="EMBL" id="AONH01000013">
    <property type="protein sequence ID" value="KGM87745.1"/>
    <property type="molecule type" value="Genomic_DNA"/>
</dbReference>
<reference evidence="3 4" key="1">
    <citation type="submission" date="2013-01" db="EMBL/GenBank/DDBJ databases">
        <authorList>
            <person name="Fiebig A."/>
            <person name="Goeker M."/>
            <person name="Klenk H.-P.P."/>
        </authorList>
    </citation>
    <scope>NUCLEOTIDE SEQUENCE [LARGE SCALE GENOMIC DNA]</scope>
    <source>
        <strain evidence="3 4">DSM 17069</strain>
    </source>
</reference>